<dbReference type="EMBL" id="ML996581">
    <property type="protein sequence ID" value="KAF2754321.1"/>
    <property type="molecule type" value="Genomic_DNA"/>
</dbReference>
<evidence type="ECO:0000313" key="7">
    <source>
        <dbReference type="Proteomes" id="UP000799437"/>
    </source>
</evidence>
<dbReference type="GeneID" id="54488622"/>
<dbReference type="InterPro" id="IPR024382">
    <property type="entry name" value="Vps3844_C"/>
</dbReference>
<evidence type="ECO:0000256" key="1">
    <source>
        <dbReference type="SAM" id="MobiDB-lite"/>
    </source>
</evidence>
<keyword evidence="2" id="KW-0812">Transmembrane</keyword>
<feature type="domain" description="Vacuolar sorting protein Vps3844 N-terminal" evidence="5">
    <location>
        <begin position="43"/>
        <end position="145"/>
    </location>
</feature>
<dbReference type="Pfam" id="PF21656">
    <property type="entry name" value="DUF6859"/>
    <property type="match status" value="1"/>
</dbReference>
<reference evidence="6" key="1">
    <citation type="journal article" date="2020" name="Stud. Mycol.">
        <title>101 Dothideomycetes genomes: a test case for predicting lifestyles and emergence of pathogens.</title>
        <authorList>
            <person name="Haridas S."/>
            <person name="Albert R."/>
            <person name="Binder M."/>
            <person name="Bloem J."/>
            <person name="Labutti K."/>
            <person name="Salamov A."/>
            <person name="Andreopoulos B."/>
            <person name="Baker S."/>
            <person name="Barry K."/>
            <person name="Bills G."/>
            <person name="Bluhm B."/>
            <person name="Cannon C."/>
            <person name="Castanera R."/>
            <person name="Culley D."/>
            <person name="Daum C."/>
            <person name="Ezra D."/>
            <person name="Gonzalez J."/>
            <person name="Henrissat B."/>
            <person name="Kuo A."/>
            <person name="Liang C."/>
            <person name="Lipzen A."/>
            <person name="Lutzoni F."/>
            <person name="Magnuson J."/>
            <person name="Mondo S."/>
            <person name="Nolan M."/>
            <person name="Ohm R."/>
            <person name="Pangilinan J."/>
            <person name="Park H.-J."/>
            <person name="Ramirez L."/>
            <person name="Alfaro M."/>
            <person name="Sun H."/>
            <person name="Tritt A."/>
            <person name="Yoshinaga Y."/>
            <person name="Zwiers L.-H."/>
            <person name="Turgeon B."/>
            <person name="Goodwin S."/>
            <person name="Spatafora J."/>
            <person name="Crous P."/>
            <person name="Grigoriev I."/>
        </authorList>
    </citation>
    <scope>NUCLEOTIDE SEQUENCE</scope>
    <source>
        <strain evidence="6">CBS 121739</strain>
    </source>
</reference>
<dbReference type="OrthoDB" id="5583277at2759"/>
<keyword evidence="7" id="KW-1185">Reference proteome</keyword>
<feature type="signal peptide" evidence="3">
    <location>
        <begin position="1"/>
        <end position="18"/>
    </location>
</feature>
<dbReference type="InterPro" id="IPR049205">
    <property type="entry name" value="Vps3844_N"/>
</dbReference>
<proteinExistence type="predicted"/>
<feature type="region of interest" description="Disordered" evidence="1">
    <location>
        <begin position="262"/>
        <end position="284"/>
    </location>
</feature>
<feature type="region of interest" description="Disordered" evidence="1">
    <location>
        <begin position="230"/>
        <end position="250"/>
    </location>
</feature>
<name>A0A6A6VZT2_9PEZI</name>
<dbReference type="GO" id="GO:0005783">
    <property type="term" value="C:endoplasmic reticulum"/>
    <property type="evidence" value="ECO:0007669"/>
    <property type="project" value="TreeGrafter"/>
</dbReference>
<evidence type="ECO:0000256" key="2">
    <source>
        <dbReference type="SAM" id="Phobius"/>
    </source>
</evidence>
<evidence type="ECO:0000259" key="5">
    <source>
        <dbReference type="Pfam" id="PF21656"/>
    </source>
</evidence>
<evidence type="ECO:0000256" key="3">
    <source>
        <dbReference type="SAM" id="SignalP"/>
    </source>
</evidence>
<feature type="chain" id="PRO_5025602782" evidence="3">
    <location>
        <begin position="19"/>
        <end position="401"/>
    </location>
</feature>
<dbReference type="InterPro" id="IPR053065">
    <property type="entry name" value="Archenteron_Induction-Rel"/>
</dbReference>
<evidence type="ECO:0000313" key="6">
    <source>
        <dbReference type="EMBL" id="KAF2754321.1"/>
    </source>
</evidence>
<accession>A0A6A6VZT2</accession>
<dbReference type="Proteomes" id="UP000799437">
    <property type="component" value="Unassembled WGS sequence"/>
</dbReference>
<feature type="transmembrane region" description="Helical" evidence="2">
    <location>
        <begin position="358"/>
        <end position="380"/>
    </location>
</feature>
<organism evidence="6 7">
    <name type="scientific">Pseudovirgaria hyperparasitica</name>
    <dbReference type="NCBI Taxonomy" id="470096"/>
    <lineage>
        <taxon>Eukaryota</taxon>
        <taxon>Fungi</taxon>
        <taxon>Dikarya</taxon>
        <taxon>Ascomycota</taxon>
        <taxon>Pezizomycotina</taxon>
        <taxon>Dothideomycetes</taxon>
        <taxon>Dothideomycetes incertae sedis</taxon>
        <taxon>Acrospermales</taxon>
        <taxon>Acrospermaceae</taxon>
        <taxon>Pseudovirgaria</taxon>
    </lineage>
</organism>
<feature type="compositionally biased region" description="Polar residues" evidence="1">
    <location>
        <begin position="262"/>
        <end position="282"/>
    </location>
</feature>
<keyword evidence="2" id="KW-1133">Transmembrane helix</keyword>
<feature type="domain" description="Vacuolar sorting protein Vps3844 C-terminal" evidence="4">
    <location>
        <begin position="291"/>
        <end position="393"/>
    </location>
</feature>
<evidence type="ECO:0000259" key="4">
    <source>
        <dbReference type="Pfam" id="PF12955"/>
    </source>
</evidence>
<dbReference type="PANTHER" id="PTHR36853">
    <property type="entry name" value="EXPRESSED PROTEIN"/>
    <property type="match status" value="1"/>
</dbReference>
<keyword evidence="2" id="KW-0472">Membrane</keyword>
<protein>
    <submittedName>
        <fullName evidence="6">Uncharacterized protein</fullName>
    </submittedName>
</protein>
<keyword evidence="3" id="KW-0732">Signal</keyword>
<dbReference type="PANTHER" id="PTHR36853:SF1">
    <property type="entry name" value="DUF3844 DOMAIN-CONTAINING PROTEIN"/>
    <property type="match status" value="1"/>
</dbReference>
<dbReference type="AlphaFoldDB" id="A0A6A6VZT2"/>
<dbReference type="Pfam" id="PF12955">
    <property type="entry name" value="Vps3844_C"/>
    <property type="match status" value="1"/>
</dbReference>
<gene>
    <name evidence="6" type="ORF">EJ05DRAFT_504413</name>
</gene>
<sequence length="401" mass="43640">MRSGWSLTLPFFYPLAAALSSDEARVFLFPSSPRALPNRGQKLDAETARLVFSRRLGLAQYYNVGDLKDEQLQQISAFGGSPSGLLDLQHITAANQQSQGFIVVEGFDNVQDVVPTTLESGSYDEFTIPISPSAADTLELMESFDDKLRYLESIDTTIMPAVCDSIHDVVNRQGITPMRQTCKPWSFSSATSLKDAQSAKDVKATLGQLLTEANQHNYQFTVVFTSPKSKKASKRSPNVYGEIPSRHGKQELEMILSEATPIRSSATSKPTHSGTPSTNDTSPVRGILPSCFASEADCEAKTKGCSGHGQCRTKYKTDKTECWTCACEAQVHTNLDGSNKTTSFGGPACQKKDIVMPFWLFTGFTIAFLSILTWAIGLLYSMGEQELPGVINAGVSGPSKK</sequence>
<dbReference type="RefSeq" id="XP_033596772.1">
    <property type="nucleotide sequence ID" value="XM_033747568.1"/>
</dbReference>